<dbReference type="InterPro" id="IPR041674">
    <property type="entry name" value="TetR_C_22"/>
</dbReference>
<dbReference type="PRINTS" id="PR00455">
    <property type="entry name" value="HTHTETR"/>
</dbReference>
<evidence type="ECO:0000256" key="2">
    <source>
        <dbReference type="PROSITE-ProRule" id="PRU00335"/>
    </source>
</evidence>
<dbReference type="GO" id="GO:0000976">
    <property type="term" value="F:transcription cis-regulatory region binding"/>
    <property type="evidence" value="ECO:0007669"/>
    <property type="project" value="TreeGrafter"/>
</dbReference>
<dbReference type="InterPro" id="IPR001647">
    <property type="entry name" value="HTH_TetR"/>
</dbReference>
<dbReference type="InterPro" id="IPR009057">
    <property type="entry name" value="Homeodomain-like_sf"/>
</dbReference>
<feature type="domain" description="HTH tetR-type" evidence="4">
    <location>
        <begin position="67"/>
        <end position="127"/>
    </location>
</feature>
<dbReference type="Gene3D" id="1.10.357.10">
    <property type="entry name" value="Tetracycline Repressor, domain 2"/>
    <property type="match status" value="1"/>
</dbReference>
<evidence type="ECO:0000259" key="4">
    <source>
        <dbReference type="PROSITE" id="PS50977"/>
    </source>
</evidence>
<evidence type="ECO:0000313" key="5">
    <source>
        <dbReference type="EMBL" id="OXR46892.1"/>
    </source>
</evidence>
<reference evidence="5 6" key="1">
    <citation type="submission" date="2017-07" db="EMBL/GenBank/DDBJ databases">
        <title>First draft Genome Sequence of Nocardia cerradoensis isolated from human infection.</title>
        <authorList>
            <person name="Carrasco G."/>
        </authorList>
    </citation>
    <scope>NUCLEOTIDE SEQUENCE [LARGE SCALE GENOMIC DNA]</scope>
    <source>
        <strain evidence="5 6">CNM20130759</strain>
    </source>
</reference>
<dbReference type="PANTHER" id="PTHR30055:SF226">
    <property type="entry name" value="HTH-TYPE TRANSCRIPTIONAL REGULATOR PKSA"/>
    <property type="match status" value="1"/>
</dbReference>
<dbReference type="GO" id="GO:0003700">
    <property type="term" value="F:DNA-binding transcription factor activity"/>
    <property type="evidence" value="ECO:0007669"/>
    <property type="project" value="TreeGrafter"/>
</dbReference>
<evidence type="ECO:0000256" key="1">
    <source>
        <dbReference type="ARBA" id="ARBA00023125"/>
    </source>
</evidence>
<dbReference type="Proteomes" id="UP000215506">
    <property type="component" value="Unassembled WGS sequence"/>
</dbReference>
<evidence type="ECO:0000256" key="3">
    <source>
        <dbReference type="SAM" id="MobiDB-lite"/>
    </source>
</evidence>
<dbReference type="SUPFAM" id="SSF46689">
    <property type="entry name" value="Homeodomain-like"/>
    <property type="match status" value="1"/>
</dbReference>
<dbReference type="Pfam" id="PF17928">
    <property type="entry name" value="TetR_C_22"/>
    <property type="match status" value="1"/>
</dbReference>
<keyword evidence="6" id="KW-1185">Reference proteome</keyword>
<keyword evidence="1 2" id="KW-0238">DNA-binding</keyword>
<comment type="caution">
    <text evidence="5">The sequence shown here is derived from an EMBL/GenBank/DDBJ whole genome shotgun (WGS) entry which is preliminary data.</text>
</comment>
<sequence>MGYESDRIAGTEVGTVCHPRVATASLVDVVEARTAPRSNRRPDPALELQDDPQELMPRRRPTQERSKRKFDALLQSSRELLVEVGFESFTCEEVAARAEVPIGTLYQFFANKYVIVCELNRQDLVAVSQELADFHGEIPSMDWLRHMNKLVDHLAELWMTDPSRREVWLAMQSTPSTRATGAIHEKEFAEAVQQMLRPLMPRTPRGRRSMMAQVLVHVVYSMLNFSVQDGLSHEAAVAELKRLMVAYLLIAEKESRTGQRDTTA</sequence>
<gene>
    <name evidence="5" type="ORF">B7C42_00006</name>
</gene>
<accession>A0A231HDJ8</accession>
<evidence type="ECO:0000313" key="6">
    <source>
        <dbReference type="Proteomes" id="UP000215506"/>
    </source>
</evidence>
<organism evidence="5 6">
    <name type="scientific">Nocardia cerradoensis</name>
    <dbReference type="NCBI Taxonomy" id="85688"/>
    <lineage>
        <taxon>Bacteria</taxon>
        <taxon>Bacillati</taxon>
        <taxon>Actinomycetota</taxon>
        <taxon>Actinomycetes</taxon>
        <taxon>Mycobacteriales</taxon>
        <taxon>Nocardiaceae</taxon>
        <taxon>Nocardia</taxon>
    </lineage>
</organism>
<feature type="region of interest" description="Disordered" evidence="3">
    <location>
        <begin position="33"/>
        <end position="67"/>
    </location>
</feature>
<name>A0A231HDJ8_9NOCA</name>
<dbReference type="AlphaFoldDB" id="A0A231HDJ8"/>
<dbReference type="InterPro" id="IPR050109">
    <property type="entry name" value="HTH-type_TetR-like_transc_reg"/>
</dbReference>
<dbReference type="Pfam" id="PF00440">
    <property type="entry name" value="TetR_N"/>
    <property type="match status" value="1"/>
</dbReference>
<feature type="DNA-binding region" description="H-T-H motif" evidence="2">
    <location>
        <begin position="90"/>
        <end position="109"/>
    </location>
</feature>
<dbReference type="PROSITE" id="PS50977">
    <property type="entry name" value="HTH_TETR_2"/>
    <property type="match status" value="1"/>
</dbReference>
<proteinExistence type="predicted"/>
<protein>
    <recommendedName>
        <fullName evidence="4">HTH tetR-type domain-containing protein</fullName>
    </recommendedName>
</protein>
<dbReference type="PANTHER" id="PTHR30055">
    <property type="entry name" value="HTH-TYPE TRANSCRIPTIONAL REGULATOR RUTR"/>
    <property type="match status" value="1"/>
</dbReference>
<dbReference type="EMBL" id="NGAF01000001">
    <property type="protein sequence ID" value="OXR46892.1"/>
    <property type="molecule type" value="Genomic_DNA"/>
</dbReference>